<feature type="compositionally biased region" description="Polar residues" evidence="1">
    <location>
        <begin position="503"/>
        <end position="545"/>
    </location>
</feature>
<dbReference type="EMBL" id="AZBU02000001">
    <property type="protein sequence ID" value="TMS39442.1"/>
    <property type="molecule type" value="Genomic_DNA"/>
</dbReference>
<feature type="compositionally biased region" description="Low complexity" evidence="1">
    <location>
        <begin position="211"/>
        <end position="229"/>
    </location>
</feature>
<accession>A0A4U8V0Y1</accession>
<evidence type="ECO:0000313" key="3">
    <source>
        <dbReference type="Proteomes" id="UP000298663"/>
    </source>
</evidence>
<proteinExistence type="predicted"/>
<reference evidence="2 3" key="1">
    <citation type="journal article" date="2015" name="Genome Biol.">
        <title>Comparative genomics of Steinernema reveals deeply conserved gene regulatory networks.</title>
        <authorList>
            <person name="Dillman A.R."/>
            <person name="Macchietto M."/>
            <person name="Porter C.F."/>
            <person name="Rogers A."/>
            <person name="Williams B."/>
            <person name="Antoshechkin I."/>
            <person name="Lee M.M."/>
            <person name="Goodwin Z."/>
            <person name="Lu X."/>
            <person name="Lewis E.E."/>
            <person name="Goodrich-Blair H."/>
            <person name="Stock S.P."/>
            <person name="Adams B.J."/>
            <person name="Sternberg P.W."/>
            <person name="Mortazavi A."/>
        </authorList>
    </citation>
    <scope>NUCLEOTIDE SEQUENCE [LARGE SCALE GENOMIC DNA]</scope>
    <source>
        <strain evidence="2 3">ALL</strain>
    </source>
</reference>
<feature type="compositionally biased region" description="Basic and acidic residues" evidence="1">
    <location>
        <begin position="678"/>
        <end position="697"/>
    </location>
</feature>
<comment type="caution">
    <text evidence="2">The sequence shown here is derived from an EMBL/GenBank/DDBJ whole genome shotgun (WGS) entry which is preliminary data.</text>
</comment>
<dbReference type="AlphaFoldDB" id="A0A4U8V0Y1"/>
<organism evidence="2 3">
    <name type="scientific">Steinernema carpocapsae</name>
    <name type="common">Entomopathogenic nematode</name>
    <dbReference type="NCBI Taxonomy" id="34508"/>
    <lineage>
        <taxon>Eukaryota</taxon>
        <taxon>Metazoa</taxon>
        <taxon>Ecdysozoa</taxon>
        <taxon>Nematoda</taxon>
        <taxon>Chromadorea</taxon>
        <taxon>Rhabditida</taxon>
        <taxon>Tylenchina</taxon>
        <taxon>Panagrolaimomorpha</taxon>
        <taxon>Strongyloidoidea</taxon>
        <taxon>Steinernematidae</taxon>
        <taxon>Steinernema</taxon>
    </lineage>
</organism>
<feature type="region of interest" description="Disordered" evidence="1">
    <location>
        <begin position="168"/>
        <end position="190"/>
    </location>
</feature>
<name>A0A4U8V0Y1_STECR</name>
<gene>
    <name evidence="2" type="ORF">L596_005964</name>
</gene>
<feature type="region of interest" description="Disordered" evidence="1">
    <location>
        <begin position="209"/>
        <end position="232"/>
    </location>
</feature>
<feature type="compositionally biased region" description="Polar residues" evidence="1">
    <location>
        <begin position="618"/>
        <end position="635"/>
    </location>
</feature>
<reference evidence="2 3" key="2">
    <citation type="journal article" date="2019" name="G3 (Bethesda)">
        <title>Hybrid Assembly of the Genome of the Entomopathogenic Nematode Steinernema carpocapsae Identifies the X-Chromosome.</title>
        <authorList>
            <person name="Serra L."/>
            <person name="Macchietto M."/>
            <person name="Macias-Munoz A."/>
            <person name="McGill C.J."/>
            <person name="Rodriguez I.M."/>
            <person name="Rodriguez B."/>
            <person name="Murad R."/>
            <person name="Mortazavi A."/>
        </authorList>
    </citation>
    <scope>NUCLEOTIDE SEQUENCE [LARGE SCALE GENOMIC DNA]</scope>
    <source>
        <strain evidence="2 3">ALL</strain>
    </source>
</reference>
<feature type="region of interest" description="Disordered" evidence="1">
    <location>
        <begin position="611"/>
        <end position="635"/>
    </location>
</feature>
<dbReference type="Proteomes" id="UP000298663">
    <property type="component" value="Unassembled WGS sequence"/>
</dbReference>
<sequence>MADEQPNEPMDDSVGQQLSALFPYGTNSGIMTPDLAALLLQETQRLQNELLPSLLNQRQSDVPFSLLSGQGMASLLAPNGLQPSILTPGTPQRQMQASGILPSPNLDLGTLAGQNINAETLQEPLGTSLPLVTQEGPSTQASGTIGLNLDSRTLVGSNLSPQMVQGLPTTSVPPANLQGTSNQATDSLKGRNLTTGTLLDQNISRQTLQELPTTSGSPSTLSLATLPPTQASGSLEAPNLATGAVGLNIQSETLSGGPSGANVSHATLQGLSTQSFGPLPFAAMMTTPPSSSANGLQLFNFFMTMSKLPPPTHDQMNMFLCLRSMSGQMVDQLSRTGYLLPPANYMVLPNGLPNPMFYDFPMTSTGWMQPPSTTLLENVNRTIRPSTAAPLSQLPPTTLGLNTGPLSAPSSIWPTSTAPTWSTLFALQDQSSATTLQQLLRLPTSAPAISRALSAAPQLLQTPTSQPVRPTPRTQRQRTSAAHPYIRDAAGGHSISVAPRLQPSASTSHGSSRMTSRIQPSHVASQQRMTVHRTSANPSTSHSLSAGSLAQPLQAQAHINIPLYSGMFYPSVSAQQLAQLTIPTTHSGLGPSQASLTAPQIQPAVSRARLENPGINRSGPSYSSAPQLTPEASQASAVLHFPQAAPILEIASTSRRARQRNRATPRQVPTQPRASVRRQREETDKPEAAPEYARVKLEPLSPSAWDPQPPAPAAPLPTQESHPNDGSNGVNDEPGPSNVTPNRNNLSTPSISPSAFNLVLLGPDAQERVKAAFRHFEVRKQLEKLSPEQRLRWQMDHVVPSQAPATQPPKPHGPIEVITIDD</sequence>
<feature type="region of interest" description="Disordered" evidence="1">
    <location>
        <begin position="654"/>
        <end position="749"/>
    </location>
</feature>
<evidence type="ECO:0000256" key="1">
    <source>
        <dbReference type="SAM" id="MobiDB-lite"/>
    </source>
</evidence>
<feature type="region of interest" description="Disordered" evidence="1">
    <location>
        <begin position="455"/>
        <end position="545"/>
    </location>
</feature>
<feature type="compositionally biased region" description="Polar residues" evidence="1">
    <location>
        <begin position="737"/>
        <end position="749"/>
    </location>
</feature>
<keyword evidence="3" id="KW-1185">Reference proteome</keyword>
<feature type="compositionally biased region" description="Low complexity" evidence="1">
    <location>
        <begin position="461"/>
        <end position="480"/>
    </location>
</feature>
<protein>
    <submittedName>
        <fullName evidence="2">Uncharacterized protein</fullName>
    </submittedName>
</protein>
<feature type="compositionally biased region" description="Polar residues" evidence="1">
    <location>
        <begin position="718"/>
        <end position="730"/>
    </location>
</feature>
<evidence type="ECO:0000313" key="2">
    <source>
        <dbReference type="EMBL" id="TMS39442.1"/>
    </source>
</evidence>